<proteinExistence type="predicted"/>
<name>A0ABR2PF77_9ROSI</name>
<sequence>MHQVIGTVGFTNCKNLWSTATLYRITMRNLAISKALAFFFHCSSKTPDAAAGFAFCSSSSSLYLEGW</sequence>
<protein>
    <submittedName>
        <fullName evidence="1">Uncharacterized protein</fullName>
    </submittedName>
</protein>
<evidence type="ECO:0000313" key="2">
    <source>
        <dbReference type="Proteomes" id="UP001396334"/>
    </source>
</evidence>
<organism evidence="1 2">
    <name type="scientific">Hibiscus sabdariffa</name>
    <name type="common">roselle</name>
    <dbReference type="NCBI Taxonomy" id="183260"/>
    <lineage>
        <taxon>Eukaryota</taxon>
        <taxon>Viridiplantae</taxon>
        <taxon>Streptophyta</taxon>
        <taxon>Embryophyta</taxon>
        <taxon>Tracheophyta</taxon>
        <taxon>Spermatophyta</taxon>
        <taxon>Magnoliopsida</taxon>
        <taxon>eudicotyledons</taxon>
        <taxon>Gunneridae</taxon>
        <taxon>Pentapetalae</taxon>
        <taxon>rosids</taxon>
        <taxon>malvids</taxon>
        <taxon>Malvales</taxon>
        <taxon>Malvaceae</taxon>
        <taxon>Malvoideae</taxon>
        <taxon>Hibiscus</taxon>
    </lineage>
</organism>
<evidence type="ECO:0000313" key="1">
    <source>
        <dbReference type="EMBL" id="KAK8986957.1"/>
    </source>
</evidence>
<gene>
    <name evidence="1" type="ORF">V6N11_055274</name>
</gene>
<dbReference type="EMBL" id="JBBPBN010000061">
    <property type="protein sequence ID" value="KAK8986957.1"/>
    <property type="molecule type" value="Genomic_DNA"/>
</dbReference>
<keyword evidence="2" id="KW-1185">Reference proteome</keyword>
<dbReference type="Proteomes" id="UP001396334">
    <property type="component" value="Unassembled WGS sequence"/>
</dbReference>
<accession>A0ABR2PF77</accession>
<reference evidence="1 2" key="1">
    <citation type="journal article" date="2024" name="G3 (Bethesda)">
        <title>Genome assembly of Hibiscus sabdariffa L. provides insights into metabolisms of medicinal natural products.</title>
        <authorList>
            <person name="Kim T."/>
        </authorList>
    </citation>
    <scope>NUCLEOTIDE SEQUENCE [LARGE SCALE GENOMIC DNA]</scope>
    <source>
        <strain evidence="1">TK-2024</strain>
        <tissue evidence="1">Old leaves</tissue>
    </source>
</reference>
<comment type="caution">
    <text evidence="1">The sequence shown here is derived from an EMBL/GenBank/DDBJ whole genome shotgun (WGS) entry which is preliminary data.</text>
</comment>